<reference evidence="3" key="1">
    <citation type="submission" date="2017-02" db="UniProtKB">
        <authorList>
            <consortium name="WormBaseParasite"/>
        </authorList>
    </citation>
    <scope>IDENTIFICATION</scope>
</reference>
<dbReference type="AlphaFoldDB" id="A0A0N4WE71"/>
<dbReference type="WBParaSite" id="HPLM_0000892401-mRNA-1">
    <property type="protein sequence ID" value="HPLM_0000892401-mRNA-1"/>
    <property type="gene ID" value="HPLM_0000892401"/>
</dbReference>
<gene>
    <name evidence="1" type="ORF">HPLM_LOCUS8916</name>
</gene>
<protein>
    <submittedName>
        <fullName evidence="3">Ovule protein</fullName>
    </submittedName>
</protein>
<organism evidence="3">
    <name type="scientific">Haemonchus placei</name>
    <name type="common">Barber's pole worm</name>
    <dbReference type="NCBI Taxonomy" id="6290"/>
    <lineage>
        <taxon>Eukaryota</taxon>
        <taxon>Metazoa</taxon>
        <taxon>Ecdysozoa</taxon>
        <taxon>Nematoda</taxon>
        <taxon>Chromadorea</taxon>
        <taxon>Rhabditida</taxon>
        <taxon>Rhabditina</taxon>
        <taxon>Rhabditomorpha</taxon>
        <taxon>Strongyloidea</taxon>
        <taxon>Trichostrongylidae</taxon>
        <taxon>Haemonchus</taxon>
    </lineage>
</organism>
<accession>A0A0N4WE71</accession>
<evidence type="ECO:0000313" key="1">
    <source>
        <dbReference type="EMBL" id="VDO36140.1"/>
    </source>
</evidence>
<name>A0A0N4WE71_HAEPC</name>
<dbReference type="Proteomes" id="UP000268014">
    <property type="component" value="Unassembled WGS sequence"/>
</dbReference>
<reference evidence="1 2" key="2">
    <citation type="submission" date="2018-11" db="EMBL/GenBank/DDBJ databases">
        <authorList>
            <consortium name="Pathogen Informatics"/>
        </authorList>
    </citation>
    <scope>NUCLEOTIDE SEQUENCE [LARGE SCALE GENOMIC DNA]</scope>
    <source>
        <strain evidence="1 2">MHpl1</strain>
    </source>
</reference>
<evidence type="ECO:0000313" key="3">
    <source>
        <dbReference type="WBParaSite" id="HPLM_0000892401-mRNA-1"/>
    </source>
</evidence>
<proteinExistence type="predicted"/>
<dbReference type="EMBL" id="UZAF01016958">
    <property type="protein sequence ID" value="VDO36140.1"/>
    <property type="molecule type" value="Genomic_DNA"/>
</dbReference>
<evidence type="ECO:0000313" key="2">
    <source>
        <dbReference type="Proteomes" id="UP000268014"/>
    </source>
</evidence>
<sequence>MMSKMCRLTFRHGRYFFSIDWKNPMNWRRVFESSCVLFILYWKVSASISRSKSWNVLLALFCQKKRSSELV</sequence>
<keyword evidence="2" id="KW-1185">Reference proteome</keyword>